<keyword evidence="3" id="KW-1185">Reference proteome</keyword>
<dbReference type="InterPro" id="IPR016181">
    <property type="entry name" value="Acyl_CoA_acyltransferase"/>
</dbReference>
<evidence type="ECO:0000313" key="3">
    <source>
        <dbReference type="Proteomes" id="UP001595791"/>
    </source>
</evidence>
<dbReference type="Proteomes" id="UP001595791">
    <property type="component" value="Unassembled WGS sequence"/>
</dbReference>
<organism evidence="2 3">
    <name type="scientific">Chitinimonas lacunae</name>
    <dbReference type="NCBI Taxonomy" id="1963018"/>
    <lineage>
        <taxon>Bacteria</taxon>
        <taxon>Pseudomonadati</taxon>
        <taxon>Pseudomonadota</taxon>
        <taxon>Betaproteobacteria</taxon>
        <taxon>Neisseriales</taxon>
        <taxon>Chitinibacteraceae</taxon>
        <taxon>Chitinimonas</taxon>
    </lineage>
</organism>
<dbReference type="Pfam" id="PF00583">
    <property type="entry name" value="Acetyltransf_1"/>
    <property type="match status" value="1"/>
</dbReference>
<evidence type="ECO:0000313" key="2">
    <source>
        <dbReference type="EMBL" id="MFC4161088.1"/>
    </source>
</evidence>
<proteinExistence type="predicted"/>
<evidence type="ECO:0000259" key="1">
    <source>
        <dbReference type="PROSITE" id="PS51186"/>
    </source>
</evidence>
<dbReference type="SUPFAM" id="SSF55729">
    <property type="entry name" value="Acyl-CoA N-acyltransferases (Nat)"/>
    <property type="match status" value="1"/>
</dbReference>
<gene>
    <name evidence="2" type="ORF">ACFOW7_17260</name>
</gene>
<protein>
    <submittedName>
        <fullName evidence="2">GNAT family N-acetyltransferase</fullName>
    </submittedName>
</protein>
<name>A0ABV8MS76_9NEIS</name>
<feature type="domain" description="N-acetyltransferase" evidence="1">
    <location>
        <begin position="5"/>
        <end position="162"/>
    </location>
</feature>
<dbReference type="RefSeq" id="WP_378166629.1">
    <property type="nucleotide sequence ID" value="NZ_JBHSBU010000001.1"/>
</dbReference>
<dbReference type="PROSITE" id="PS51186">
    <property type="entry name" value="GNAT"/>
    <property type="match status" value="1"/>
</dbReference>
<dbReference type="InterPro" id="IPR000182">
    <property type="entry name" value="GNAT_dom"/>
</dbReference>
<dbReference type="CDD" id="cd04301">
    <property type="entry name" value="NAT_SF"/>
    <property type="match status" value="1"/>
</dbReference>
<dbReference type="Gene3D" id="3.40.630.30">
    <property type="match status" value="1"/>
</dbReference>
<sequence>MSLIPARRPIAEHDLEFLCQLYASTRQEEMSRSGWPEEVQADFLRQQFWMQHRYYQQYFVGGEFELLLDGAGEPIGRLYTYLYPDSLCIVDIALLPEWRGHGIGTFLLNEQLARADALGLPVTLHVEYYNRAREWYRRLGFSERGENGVYYCMVREPALVAA</sequence>
<accession>A0ABV8MS76</accession>
<dbReference type="EMBL" id="JBHSBU010000001">
    <property type="protein sequence ID" value="MFC4161088.1"/>
    <property type="molecule type" value="Genomic_DNA"/>
</dbReference>
<reference evidence="3" key="1">
    <citation type="journal article" date="2019" name="Int. J. Syst. Evol. Microbiol.">
        <title>The Global Catalogue of Microorganisms (GCM) 10K type strain sequencing project: providing services to taxonomists for standard genome sequencing and annotation.</title>
        <authorList>
            <consortium name="The Broad Institute Genomics Platform"/>
            <consortium name="The Broad Institute Genome Sequencing Center for Infectious Disease"/>
            <person name="Wu L."/>
            <person name="Ma J."/>
        </authorList>
    </citation>
    <scope>NUCLEOTIDE SEQUENCE [LARGE SCALE GENOMIC DNA]</scope>
    <source>
        <strain evidence="3">LMG 29894</strain>
    </source>
</reference>
<comment type="caution">
    <text evidence="2">The sequence shown here is derived from an EMBL/GenBank/DDBJ whole genome shotgun (WGS) entry which is preliminary data.</text>
</comment>